<gene>
    <name evidence="1" type="ORF">LTRI10_LOCUS41774</name>
</gene>
<evidence type="ECO:0000313" key="1">
    <source>
        <dbReference type="EMBL" id="CAL1401730.1"/>
    </source>
</evidence>
<accession>A0AAV2FTU2</accession>
<dbReference type="AlphaFoldDB" id="A0AAV2FTU2"/>
<organism evidence="1 2">
    <name type="scientific">Linum trigynum</name>
    <dbReference type="NCBI Taxonomy" id="586398"/>
    <lineage>
        <taxon>Eukaryota</taxon>
        <taxon>Viridiplantae</taxon>
        <taxon>Streptophyta</taxon>
        <taxon>Embryophyta</taxon>
        <taxon>Tracheophyta</taxon>
        <taxon>Spermatophyta</taxon>
        <taxon>Magnoliopsida</taxon>
        <taxon>eudicotyledons</taxon>
        <taxon>Gunneridae</taxon>
        <taxon>Pentapetalae</taxon>
        <taxon>rosids</taxon>
        <taxon>fabids</taxon>
        <taxon>Malpighiales</taxon>
        <taxon>Linaceae</taxon>
        <taxon>Linum</taxon>
    </lineage>
</organism>
<keyword evidence="2" id="KW-1185">Reference proteome</keyword>
<protein>
    <submittedName>
        <fullName evidence="1">Uncharacterized protein</fullName>
    </submittedName>
</protein>
<dbReference type="EMBL" id="OZ034820">
    <property type="protein sequence ID" value="CAL1401730.1"/>
    <property type="molecule type" value="Genomic_DNA"/>
</dbReference>
<sequence length="151" mass="17314">MAPAPGWMGSPCPLRRMRISMRTSRMTTTPARMMMMIMMMAGPWMPMSRSPHSLHQGTFSHDGDKREASPPPVLLVRRWTSSRSSSSKWGSSSCSSGFRTSSLWTIRFQFYQQYSAHRAKYQSRLTVVDERLDQMEAQMGVTSALIERERD</sequence>
<proteinExistence type="predicted"/>
<reference evidence="1 2" key="1">
    <citation type="submission" date="2024-04" db="EMBL/GenBank/DDBJ databases">
        <authorList>
            <person name="Fracassetti M."/>
        </authorList>
    </citation>
    <scope>NUCLEOTIDE SEQUENCE [LARGE SCALE GENOMIC DNA]</scope>
</reference>
<evidence type="ECO:0000313" key="2">
    <source>
        <dbReference type="Proteomes" id="UP001497516"/>
    </source>
</evidence>
<dbReference type="Proteomes" id="UP001497516">
    <property type="component" value="Chromosome 7"/>
</dbReference>
<name>A0AAV2FTU2_9ROSI</name>